<dbReference type="Proteomes" id="UP000502996">
    <property type="component" value="Chromosome"/>
</dbReference>
<dbReference type="InterPro" id="IPR052179">
    <property type="entry name" value="DD-CPase-like"/>
</dbReference>
<evidence type="ECO:0000313" key="3">
    <source>
        <dbReference type="EMBL" id="QIG42297.1"/>
    </source>
</evidence>
<evidence type="ECO:0000313" key="4">
    <source>
        <dbReference type="Proteomes" id="UP000502996"/>
    </source>
</evidence>
<keyword evidence="4" id="KW-1185">Reference proteome</keyword>
<feature type="domain" description="D-alanyl-D-alanine carboxypeptidase-like core" evidence="2">
    <location>
        <begin position="58"/>
        <end position="183"/>
    </location>
</feature>
<sequence>MVGWLLALVAVLTSSVHQVDATAHSTTDPASVWVVVNKTHPLPAGFRPELAIVRGYQVARPAARPLERLLGAGARFGFKIASAYRSYAYQEHVHAATVAARGQQAADRLSARPGHSEHQTGLAVDLVTPGDPGCDFDPCFARTPAGRWLATHAAAYGFVVRYQPGTTAITGYRPEPWHLRYVGRALALELRRTGVRTLEEFFDVPGGDYPTPR</sequence>
<reference evidence="3 4" key="1">
    <citation type="submission" date="2020-02" db="EMBL/GenBank/DDBJ databases">
        <title>Full genome sequence of Nocardioides sp. R-3366.</title>
        <authorList>
            <person name="Im W.-T."/>
        </authorList>
    </citation>
    <scope>NUCLEOTIDE SEQUENCE [LARGE SCALE GENOMIC DNA]</scope>
    <source>
        <strain evidence="3 4">R-3366</strain>
    </source>
</reference>
<dbReference type="Gene3D" id="3.30.1380.10">
    <property type="match status" value="1"/>
</dbReference>
<dbReference type="GO" id="GO:0006508">
    <property type="term" value="P:proteolysis"/>
    <property type="evidence" value="ECO:0007669"/>
    <property type="project" value="InterPro"/>
</dbReference>
<feature type="signal peptide" evidence="1">
    <location>
        <begin position="1"/>
        <end position="18"/>
    </location>
</feature>
<dbReference type="RefSeq" id="WP_165229546.1">
    <property type="nucleotide sequence ID" value="NZ_CP049257.1"/>
</dbReference>
<dbReference type="InterPro" id="IPR003709">
    <property type="entry name" value="VanY-like_core_dom"/>
</dbReference>
<dbReference type="GO" id="GO:0008233">
    <property type="term" value="F:peptidase activity"/>
    <property type="evidence" value="ECO:0007669"/>
    <property type="project" value="InterPro"/>
</dbReference>
<accession>A0A6G6WAW1</accession>
<feature type="chain" id="PRO_5038731617" evidence="1">
    <location>
        <begin position="19"/>
        <end position="213"/>
    </location>
</feature>
<name>A0A6G6WAW1_9ACTN</name>
<organism evidence="3 4">
    <name type="scientific">Nocardioides anomalus</name>
    <dbReference type="NCBI Taxonomy" id="2712223"/>
    <lineage>
        <taxon>Bacteria</taxon>
        <taxon>Bacillati</taxon>
        <taxon>Actinomycetota</taxon>
        <taxon>Actinomycetes</taxon>
        <taxon>Propionibacteriales</taxon>
        <taxon>Nocardioidaceae</taxon>
        <taxon>Nocardioides</taxon>
    </lineage>
</organism>
<dbReference type="EMBL" id="CP049257">
    <property type="protein sequence ID" value="QIG42297.1"/>
    <property type="molecule type" value="Genomic_DNA"/>
</dbReference>
<dbReference type="InterPro" id="IPR009045">
    <property type="entry name" value="Zn_M74/Hedgehog-like"/>
</dbReference>
<dbReference type="Pfam" id="PF02557">
    <property type="entry name" value="VanY"/>
    <property type="match status" value="1"/>
</dbReference>
<dbReference type="AlphaFoldDB" id="A0A6G6WAW1"/>
<gene>
    <name evidence="3" type="ORF">G5V58_05515</name>
</gene>
<evidence type="ECO:0000256" key="1">
    <source>
        <dbReference type="SAM" id="SignalP"/>
    </source>
</evidence>
<dbReference type="CDD" id="cd14852">
    <property type="entry name" value="LD-carboxypeptidase"/>
    <property type="match status" value="1"/>
</dbReference>
<protein>
    <submittedName>
        <fullName evidence="3">M15 family metallopeptidase</fullName>
    </submittedName>
</protein>
<dbReference type="InterPro" id="IPR058193">
    <property type="entry name" value="VanY/YodJ_core_dom"/>
</dbReference>
<dbReference type="SUPFAM" id="SSF55166">
    <property type="entry name" value="Hedgehog/DD-peptidase"/>
    <property type="match status" value="1"/>
</dbReference>
<dbReference type="PANTHER" id="PTHR34385">
    <property type="entry name" value="D-ALANYL-D-ALANINE CARBOXYPEPTIDASE"/>
    <property type="match status" value="1"/>
</dbReference>
<dbReference type="KEGG" id="nano:G5V58_05515"/>
<proteinExistence type="predicted"/>
<dbReference type="PANTHER" id="PTHR34385:SF1">
    <property type="entry name" value="PEPTIDOGLYCAN L-ALANYL-D-GLUTAMATE ENDOPEPTIDASE CWLK"/>
    <property type="match status" value="1"/>
</dbReference>
<evidence type="ECO:0000259" key="2">
    <source>
        <dbReference type="Pfam" id="PF02557"/>
    </source>
</evidence>
<keyword evidence="1" id="KW-0732">Signal</keyword>